<dbReference type="GO" id="GO:0046872">
    <property type="term" value="F:metal ion binding"/>
    <property type="evidence" value="ECO:0007669"/>
    <property type="project" value="UniProtKB-KW"/>
</dbReference>
<keyword evidence="7 9" id="KW-0630">Potassium</keyword>
<dbReference type="PANTHER" id="PTHR10584">
    <property type="entry name" value="SUGAR KINASE"/>
    <property type="match status" value="1"/>
</dbReference>
<comment type="similarity">
    <text evidence="9">Belongs to the carbohydrate kinase PfkB family. Ribokinase subfamily.</text>
</comment>
<reference evidence="11" key="1">
    <citation type="submission" date="2010-10" db="EMBL/GenBank/DDBJ databases">
        <authorList>
            <consortium name="US DOE Joint Genome Institute (JGI-PGF)"/>
            <person name="Lucas S."/>
            <person name="Copeland A."/>
            <person name="Lapidus A."/>
            <person name="Bruce D."/>
            <person name="Goodwin L."/>
            <person name="Pitluck S."/>
            <person name="Kyrpides N."/>
            <person name="Mavromatis K."/>
            <person name="Detter J.C."/>
            <person name="Han C."/>
            <person name="Land M."/>
            <person name="Hauser L."/>
            <person name="Markowitz V."/>
            <person name="Cheng J.-F."/>
            <person name="Hugenholtz P."/>
            <person name="Woyke T."/>
            <person name="Wu D."/>
            <person name="Pukall R."/>
            <person name="Wahrenburg C."/>
            <person name="Brambilla E."/>
            <person name="Klenk H.-P."/>
            <person name="Eisen J.A."/>
        </authorList>
    </citation>
    <scope>NUCLEOTIDE SEQUENCE [LARGE SCALE GENOMIC DNA]</scope>
    <source>
        <strain evidence="11">DSM 13965</strain>
    </source>
</reference>
<feature type="binding site" evidence="9">
    <location>
        <position position="290"/>
    </location>
    <ligand>
        <name>K(+)</name>
        <dbReference type="ChEBI" id="CHEBI:29103"/>
    </ligand>
</feature>
<dbReference type="PRINTS" id="PR00990">
    <property type="entry name" value="RIBOKINASE"/>
</dbReference>
<feature type="binding site" evidence="9">
    <location>
        <begin position="259"/>
        <end position="260"/>
    </location>
    <ligand>
        <name>ATP</name>
        <dbReference type="ChEBI" id="CHEBI:30616"/>
    </ligand>
</feature>
<feature type="binding site" evidence="9">
    <location>
        <position position="254"/>
    </location>
    <ligand>
        <name>K(+)</name>
        <dbReference type="ChEBI" id="CHEBI:29103"/>
    </ligand>
</feature>
<dbReference type="InterPro" id="IPR011611">
    <property type="entry name" value="PfkB_dom"/>
</dbReference>
<dbReference type="HOGENOM" id="CLU_027634_2_0_9"/>
<feature type="binding site" evidence="9">
    <location>
        <begin position="47"/>
        <end position="51"/>
    </location>
    <ligand>
        <name>substrate</name>
    </ligand>
</feature>
<dbReference type="InterPro" id="IPR029056">
    <property type="entry name" value="Ribokinase-like"/>
</dbReference>
<feature type="binding site" evidence="9">
    <location>
        <position position="293"/>
    </location>
    <ligand>
        <name>K(+)</name>
        <dbReference type="ChEBI" id="CHEBI:29103"/>
    </ligand>
</feature>
<evidence type="ECO:0000256" key="6">
    <source>
        <dbReference type="ARBA" id="ARBA00022842"/>
    </source>
</evidence>
<feature type="binding site" evidence="9">
    <location>
        <position position="192"/>
    </location>
    <ligand>
        <name>ATP</name>
        <dbReference type="ChEBI" id="CHEBI:30616"/>
    </ligand>
</feature>
<feature type="binding site" evidence="9">
    <location>
        <position position="260"/>
    </location>
    <ligand>
        <name>substrate</name>
    </ligand>
</feature>
<dbReference type="EMBL" id="AENY02000003">
    <property type="protein sequence ID" value="EKP94588.1"/>
    <property type="molecule type" value="Genomic_DNA"/>
</dbReference>
<name>K6Q0H3_9FIRM</name>
<dbReference type="InterPro" id="IPR011877">
    <property type="entry name" value="Ribokinase"/>
</dbReference>
<dbReference type="Pfam" id="PF00294">
    <property type="entry name" value="PfkB"/>
    <property type="match status" value="1"/>
</dbReference>
<evidence type="ECO:0000256" key="2">
    <source>
        <dbReference type="ARBA" id="ARBA00022723"/>
    </source>
</evidence>
<keyword evidence="8 9" id="KW-0119">Carbohydrate metabolism</keyword>
<dbReference type="CDD" id="cd01174">
    <property type="entry name" value="ribokinase"/>
    <property type="match status" value="1"/>
</dbReference>
<evidence type="ECO:0000256" key="1">
    <source>
        <dbReference type="ARBA" id="ARBA00022679"/>
    </source>
</evidence>
<dbReference type="UniPathway" id="UPA00916">
    <property type="reaction ID" value="UER00889"/>
</dbReference>
<dbReference type="Proteomes" id="UP000005710">
    <property type="component" value="Unassembled WGS sequence"/>
</dbReference>
<keyword evidence="1 9" id="KW-0808">Transferase</keyword>
<dbReference type="GO" id="GO:0004747">
    <property type="term" value="F:ribokinase activity"/>
    <property type="evidence" value="ECO:0007669"/>
    <property type="project" value="UniProtKB-UniRule"/>
</dbReference>
<dbReference type="PANTHER" id="PTHR10584:SF166">
    <property type="entry name" value="RIBOKINASE"/>
    <property type="match status" value="1"/>
</dbReference>
<evidence type="ECO:0000256" key="9">
    <source>
        <dbReference type="HAMAP-Rule" id="MF_01987"/>
    </source>
</evidence>
<dbReference type="SUPFAM" id="SSF53613">
    <property type="entry name" value="Ribokinase-like"/>
    <property type="match status" value="1"/>
</dbReference>
<evidence type="ECO:0000313" key="12">
    <source>
        <dbReference type="Proteomes" id="UP000005710"/>
    </source>
</evidence>
<dbReference type="Gene3D" id="3.40.1190.20">
    <property type="match status" value="1"/>
</dbReference>
<evidence type="ECO:0000256" key="7">
    <source>
        <dbReference type="ARBA" id="ARBA00022958"/>
    </source>
</evidence>
<comment type="function">
    <text evidence="9">Catalyzes the phosphorylation of ribose at O-5 in a reaction requiring ATP and magnesium. The resulting D-ribose-5-phosphate can then be used either for sythesis of nucleotides, histidine, and tryptophan, or as a component of the pentose phosphate pathway.</text>
</comment>
<evidence type="ECO:0000259" key="10">
    <source>
        <dbReference type="Pfam" id="PF00294"/>
    </source>
</evidence>
<dbReference type="eggNOG" id="COG0524">
    <property type="taxonomic scope" value="Bacteria"/>
</dbReference>
<keyword evidence="5 9" id="KW-0067">ATP-binding</keyword>
<comment type="cofactor">
    <cofactor evidence="9">
        <name>Mg(2+)</name>
        <dbReference type="ChEBI" id="CHEBI:18420"/>
    </cofactor>
    <text evidence="9">Requires a divalent cation, most likely magnesium in vivo, as an electrophilic catalyst to aid phosphoryl group transfer. It is the chelate of the metal and the nucleotide that is the actual substrate.</text>
</comment>
<evidence type="ECO:0000256" key="4">
    <source>
        <dbReference type="ARBA" id="ARBA00022777"/>
    </source>
</evidence>
<dbReference type="EC" id="2.7.1.15" evidence="9"/>
<keyword evidence="6 9" id="KW-0460">Magnesium</keyword>
<evidence type="ECO:0000256" key="3">
    <source>
        <dbReference type="ARBA" id="ARBA00022741"/>
    </source>
</evidence>
<evidence type="ECO:0000256" key="8">
    <source>
        <dbReference type="ARBA" id="ARBA00023277"/>
    </source>
</evidence>
<comment type="caution">
    <text evidence="9">Lacks conserved residue(s) required for the propagation of feature annotation.</text>
</comment>
<accession>K6Q0H3</accession>
<dbReference type="GO" id="GO:0019303">
    <property type="term" value="P:D-ribose catabolic process"/>
    <property type="evidence" value="ECO:0007669"/>
    <property type="project" value="UniProtKB-UniRule"/>
</dbReference>
<keyword evidence="2 9" id="KW-0479">Metal-binding</keyword>
<dbReference type="GO" id="GO:0005524">
    <property type="term" value="F:ATP binding"/>
    <property type="evidence" value="ECO:0007669"/>
    <property type="project" value="UniProtKB-UniRule"/>
</dbReference>
<feature type="binding site" evidence="9">
    <location>
        <position position="256"/>
    </location>
    <ligand>
        <name>K(+)</name>
        <dbReference type="ChEBI" id="CHEBI:29103"/>
    </ligand>
</feature>
<sequence>MAGQSGGRRPVVTVVGSFAVGLTLRADRFPVAGETVVGRDFDRGPGGKGSNQAVQAARLGADVEFVGLVGDDDLAAIAWELYRREGVGTRYLGVVQGRNTGVGFIVLNAAGENLIVLDPGANECLEPSHVERARERLARSHVVLTQLEIPARTAVHALRLAREAGVTAILNPAPARPLPLEDLALADIVTPNETELRILLGLAPDDPSDSLNLCRRLLDAGVRTVVLTRGARGVLVVEPRGVTEVAAFPVPVVDTTGAGDSFSATLAVSLAEGRPLMEAVRRAAAAGALTCTALGVIPALPRREQLEAFLAARG</sequence>
<comment type="subcellular location">
    <subcellularLocation>
        <location evidence="9">Cytoplasm</location>
    </subcellularLocation>
</comment>
<comment type="activity regulation">
    <text evidence="9">Activated by a monovalent cation that binds near, but not in, the active site. The most likely occupant of the site in vivo is potassium. Ion binding induces a conformational change that may alter substrate affinity.</text>
</comment>
<comment type="caution">
    <text evidence="11">The sequence shown here is derived from an EMBL/GenBank/DDBJ whole genome shotgun (WGS) entry which is preliminary data.</text>
</comment>
<comment type="catalytic activity">
    <reaction evidence="9">
        <text>D-ribose + ATP = D-ribose 5-phosphate + ADP + H(+)</text>
        <dbReference type="Rhea" id="RHEA:13697"/>
        <dbReference type="ChEBI" id="CHEBI:15378"/>
        <dbReference type="ChEBI" id="CHEBI:30616"/>
        <dbReference type="ChEBI" id="CHEBI:47013"/>
        <dbReference type="ChEBI" id="CHEBI:78346"/>
        <dbReference type="ChEBI" id="CHEBI:456216"/>
        <dbReference type="EC" id="2.7.1.15"/>
    </reaction>
</comment>
<dbReference type="RefSeq" id="WP_006904609.1">
    <property type="nucleotide sequence ID" value="NZ_JH976535.1"/>
</dbReference>
<comment type="pathway">
    <text evidence="9">Carbohydrate metabolism; D-ribose degradation; D-ribose 5-phosphate from beta-D-ribopyranose: step 2/2.</text>
</comment>
<dbReference type="STRING" id="867903.ThesuDRAFT_02326"/>
<dbReference type="GO" id="GO:0005829">
    <property type="term" value="C:cytosol"/>
    <property type="evidence" value="ECO:0007669"/>
    <property type="project" value="TreeGrafter"/>
</dbReference>
<feature type="binding site" evidence="9">
    <location>
        <position position="295"/>
    </location>
    <ligand>
        <name>K(+)</name>
        <dbReference type="ChEBI" id="CHEBI:29103"/>
    </ligand>
</feature>
<keyword evidence="9" id="KW-0963">Cytoplasm</keyword>
<reference evidence="11" key="2">
    <citation type="submission" date="2012-10" db="EMBL/GenBank/DDBJ databases">
        <title>Improved high-quality draft of Thermaerobacter subterraneus C21, DSM 13965.</title>
        <authorList>
            <consortium name="DOE Joint Genome Institute"/>
            <person name="Eisen J."/>
            <person name="Huntemann M."/>
            <person name="Wei C.-L."/>
            <person name="Han J."/>
            <person name="Detter J.C."/>
            <person name="Han C."/>
            <person name="Tapia R."/>
            <person name="Chen A."/>
            <person name="Kyrpides N."/>
            <person name="Mavromatis K."/>
            <person name="Markowitz V."/>
            <person name="Szeto E."/>
            <person name="Ivanova N."/>
            <person name="Mikhailova N."/>
            <person name="Ovchinnikova G."/>
            <person name="Pagani I."/>
            <person name="Pati A."/>
            <person name="Goodwin L."/>
            <person name="Nordberg H.P."/>
            <person name="Cantor M.N."/>
            <person name="Hua S.X."/>
            <person name="Woyke T."/>
            <person name="Eisen J."/>
            <person name="Klenk H.-P."/>
        </authorList>
    </citation>
    <scope>NUCLEOTIDE SEQUENCE [LARGE SCALE GENOMIC DNA]</scope>
    <source>
        <strain evidence="11">DSM 13965</strain>
    </source>
</reference>
<dbReference type="HAMAP" id="MF_01987">
    <property type="entry name" value="Ribokinase"/>
    <property type="match status" value="1"/>
</dbReference>
<protein>
    <recommendedName>
        <fullName evidence="9">Ribokinase</fullName>
        <shortName evidence="9">RK</shortName>
        <ecNumber evidence="9">2.7.1.15</ecNumber>
    </recommendedName>
</protein>
<keyword evidence="3 9" id="KW-0547">Nucleotide-binding</keyword>
<feature type="domain" description="Carbohydrate kinase PfkB" evidence="10">
    <location>
        <begin position="12"/>
        <end position="301"/>
    </location>
</feature>
<dbReference type="OrthoDB" id="9775849at2"/>
<evidence type="ECO:0000313" key="11">
    <source>
        <dbReference type="EMBL" id="EKP94588.1"/>
    </source>
</evidence>
<evidence type="ECO:0000256" key="5">
    <source>
        <dbReference type="ARBA" id="ARBA00022840"/>
    </source>
</evidence>
<feature type="active site" description="Proton acceptor" evidence="9">
    <location>
        <position position="260"/>
    </location>
</feature>
<dbReference type="AlphaFoldDB" id="K6Q0H3"/>
<dbReference type="InterPro" id="IPR002139">
    <property type="entry name" value="Ribo/fructo_kinase"/>
</dbReference>
<feature type="binding site" evidence="9">
    <location>
        <begin position="228"/>
        <end position="233"/>
    </location>
    <ligand>
        <name>ATP</name>
        <dbReference type="ChEBI" id="CHEBI:30616"/>
    </ligand>
</feature>
<proteinExistence type="inferred from homology"/>
<keyword evidence="12" id="KW-1185">Reference proteome</keyword>
<organism evidence="11 12">
    <name type="scientific">Thermaerobacter subterraneus DSM 13965</name>
    <dbReference type="NCBI Taxonomy" id="867903"/>
    <lineage>
        <taxon>Bacteria</taxon>
        <taxon>Bacillati</taxon>
        <taxon>Bacillota</taxon>
        <taxon>Clostridia</taxon>
        <taxon>Eubacteriales</taxon>
        <taxon>Clostridiales Family XVII. Incertae Sedis</taxon>
        <taxon>Thermaerobacter</taxon>
    </lineage>
</organism>
<feature type="binding site" evidence="9">
    <location>
        <position position="148"/>
    </location>
    <ligand>
        <name>substrate</name>
    </ligand>
</feature>
<keyword evidence="4 9" id="KW-0418">Kinase</keyword>
<gene>
    <name evidence="9" type="primary">rbsK</name>
    <name evidence="11" type="ORF">ThesuDRAFT_02326</name>
</gene>
<comment type="subunit">
    <text evidence="9">Homodimer.</text>
</comment>